<dbReference type="Pfam" id="PF01488">
    <property type="entry name" value="Shikimate_DH"/>
    <property type="match status" value="1"/>
</dbReference>
<dbReference type="InterPro" id="IPR006151">
    <property type="entry name" value="Shikm_DH/Glu-tRNA_Rdtase"/>
</dbReference>
<sequence length="262" mass="28676">MRFAVIGHPIAHSLSPELHTAWLEAAGLFGCYDLIDVTEQQLPQIITKLRTHQLDGINVTIPHKTAIIPYLDRLEPAAQKAGAVNTVYRQDGQLIGANTDGIGFVRALTERRPSFQKTLVLGAGGAARGIIAALPGDVTITNRTEERSKAVADEFGATVLPWQETFDLTSYDVIINTTSVGMAPHIEARPIELTETHALICDIIYRPTPTRLLREATEKGLDTLDGVPMFVLQAAEAFERFTGQAPDLALGEQVIRKQLEEF</sequence>
<evidence type="ECO:0000256" key="5">
    <source>
        <dbReference type="ARBA" id="ARBA00023002"/>
    </source>
</evidence>
<name>A0A0V8GFQ8_9BACL</name>
<dbReference type="Pfam" id="PF18317">
    <property type="entry name" value="SDH_C"/>
    <property type="match status" value="1"/>
</dbReference>
<dbReference type="SUPFAM" id="SSF53223">
    <property type="entry name" value="Aminoacid dehydrogenase-like, N-terminal domain"/>
    <property type="match status" value="1"/>
</dbReference>
<dbReference type="Gene3D" id="3.40.50.10860">
    <property type="entry name" value="Leucine Dehydrogenase, chain A, domain 1"/>
    <property type="match status" value="1"/>
</dbReference>
<feature type="binding site" evidence="8">
    <location>
        <position position="203"/>
    </location>
    <ligand>
        <name>NADP(+)</name>
        <dbReference type="ChEBI" id="CHEBI:58349"/>
    </ligand>
</feature>
<dbReference type="NCBIfam" id="TIGR00507">
    <property type="entry name" value="aroE"/>
    <property type="match status" value="1"/>
</dbReference>
<dbReference type="GO" id="GO:0009073">
    <property type="term" value="P:aromatic amino acid family biosynthetic process"/>
    <property type="evidence" value="ECO:0007669"/>
    <property type="project" value="UniProtKB-KW"/>
</dbReference>
<dbReference type="OrthoDB" id="9792692at2"/>
<dbReference type="EC" id="1.1.1.25" evidence="2 8"/>
<evidence type="ECO:0000259" key="10">
    <source>
        <dbReference type="Pfam" id="PF08501"/>
    </source>
</evidence>
<feature type="binding site" evidence="8">
    <location>
        <position position="226"/>
    </location>
    <ligand>
        <name>NADP(+)</name>
        <dbReference type="ChEBI" id="CHEBI:58349"/>
    </ligand>
</feature>
<dbReference type="EMBL" id="LNQL01000002">
    <property type="protein sequence ID" value="KSU49100.1"/>
    <property type="molecule type" value="Genomic_DNA"/>
</dbReference>
<dbReference type="GO" id="GO:0019632">
    <property type="term" value="P:shikimate metabolic process"/>
    <property type="evidence" value="ECO:0007669"/>
    <property type="project" value="InterPro"/>
</dbReference>
<evidence type="ECO:0000259" key="11">
    <source>
        <dbReference type="Pfam" id="PF18317"/>
    </source>
</evidence>
<dbReference type="InterPro" id="IPR046346">
    <property type="entry name" value="Aminoacid_DH-like_N_sf"/>
</dbReference>
<feature type="binding site" evidence="8">
    <location>
        <position position="100"/>
    </location>
    <ligand>
        <name>shikimate</name>
        <dbReference type="ChEBI" id="CHEBI:36208"/>
    </ligand>
</feature>
<dbReference type="GO" id="GO:0050661">
    <property type="term" value="F:NADP binding"/>
    <property type="evidence" value="ECO:0007669"/>
    <property type="project" value="InterPro"/>
</dbReference>
<comment type="pathway">
    <text evidence="1 8">Metabolic intermediate biosynthesis; chorismate biosynthesis; chorismate from D-erythrose 4-phosphate and phosphoenolpyruvate: step 4/7.</text>
</comment>
<keyword evidence="5 8" id="KW-0560">Oxidoreductase</keyword>
<gene>
    <name evidence="8" type="primary">aroE</name>
    <name evidence="12" type="ORF">AS033_06915</name>
</gene>
<comment type="caution">
    <text evidence="8">Lacks conserved residue(s) required for the propagation of feature annotation.</text>
</comment>
<evidence type="ECO:0000313" key="13">
    <source>
        <dbReference type="Proteomes" id="UP000053797"/>
    </source>
</evidence>
<feature type="domain" description="Shikimate dehydrogenase substrate binding N-terminal" evidence="10">
    <location>
        <begin position="5"/>
        <end position="87"/>
    </location>
</feature>
<dbReference type="UniPathway" id="UPA00053">
    <property type="reaction ID" value="UER00087"/>
</dbReference>
<evidence type="ECO:0000256" key="3">
    <source>
        <dbReference type="ARBA" id="ARBA00022605"/>
    </source>
</evidence>
<reference evidence="12 13" key="1">
    <citation type="journal article" date="2015" name="Int. J. Syst. Evol. Microbiol.">
        <title>Exiguobacterium enclense sp. nov., isolated from sediment.</title>
        <authorList>
            <person name="Dastager S.G."/>
            <person name="Mawlankar R."/>
            <person name="Sonalkar V.V."/>
            <person name="Thorat M.N."/>
            <person name="Mual P."/>
            <person name="Verma A."/>
            <person name="Krishnamurthi S."/>
            <person name="Tang S.K."/>
            <person name="Li W.J."/>
        </authorList>
    </citation>
    <scope>NUCLEOTIDE SEQUENCE [LARGE SCALE GENOMIC DNA]</scope>
    <source>
        <strain evidence="12 13">NIO-1109</strain>
    </source>
</reference>
<dbReference type="GO" id="GO:0005829">
    <property type="term" value="C:cytosol"/>
    <property type="evidence" value="ECO:0007669"/>
    <property type="project" value="TreeGrafter"/>
</dbReference>
<feature type="domain" description="SDH C-terminal" evidence="11">
    <location>
        <begin position="226"/>
        <end position="255"/>
    </location>
</feature>
<keyword evidence="4 8" id="KW-0521">NADP</keyword>
<feature type="domain" description="Quinate/shikimate 5-dehydrogenase/glutamyl-tRNA reductase" evidence="9">
    <location>
        <begin position="116"/>
        <end position="180"/>
    </location>
</feature>
<dbReference type="PANTHER" id="PTHR21089:SF1">
    <property type="entry name" value="BIFUNCTIONAL 3-DEHYDROQUINATE DEHYDRATASE_SHIKIMATE DEHYDROGENASE, CHLOROPLASTIC"/>
    <property type="match status" value="1"/>
</dbReference>
<dbReference type="AlphaFoldDB" id="A0A0V8GFQ8"/>
<feature type="binding site" evidence="8">
    <location>
        <begin position="13"/>
        <end position="15"/>
    </location>
    <ligand>
        <name>shikimate</name>
        <dbReference type="ChEBI" id="CHEBI:36208"/>
    </ligand>
</feature>
<evidence type="ECO:0000259" key="9">
    <source>
        <dbReference type="Pfam" id="PF01488"/>
    </source>
</evidence>
<dbReference type="Gene3D" id="3.40.50.720">
    <property type="entry name" value="NAD(P)-binding Rossmann-like Domain"/>
    <property type="match status" value="1"/>
</dbReference>
<comment type="function">
    <text evidence="8">Involved in the biosynthesis of the chorismate, which leads to the biosynthesis of aromatic amino acids. Catalyzes the reversible NADPH linked reduction of 3-dehydroshikimate (DHSA) to yield shikimate (SA).</text>
</comment>
<dbReference type="InterPro" id="IPR041121">
    <property type="entry name" value="SDH_C"/>
</dbReference>
<dbReference type="PANTHER" id="PTHR21089">
    <property type="entry name" value="SHIKIMATE DEHYDROGENASE"/>
    <property type="match status" value="1"/>
</dbReference>
<feature type="binding site" evidence="8">
    <location>
        <position position="205"/>
    </location>
    <ligand>
        <name>shikimate</name>
        <dbReference type="ChEBI" id="CHEBI:36208"/>
    </ligand>
</feature>
<protein>
    <recommendedName>
        <fullName evidence="2 8">Shikimate dehydrogenase (NADP(+))</fullName>
        <shortName evidence="8">SDH</shortName>
        <ecNumber evidence="2 8">1.1.1.25</ecNumber>
    </recommendedName>
</protein>
<feature type="binding site" evidence="8">
    <location>
        <begin position="142"/>
        <end position="147"/>
    </location>
    <ligand>
        <name>NADP(+)</name>
        <dbReference type="ChEBI" id="CHEBI:58349"/>
    </ligand>
</feature>
<keyword evidence="6 8" id="KW-0057">Aromatic amino acid biosynthesis</keyword>
<dbReference type="InterPro" id="IPR036291">
    <property type="entry name" value="NAD(P)-bd_dom_sf"/>
</dbReference>
<dbReference type="Proteomes" id="UP000053797">
    <property type="component" value="Unassembled WGS sequence"/>
</dbReference>
<dbReference type="RefSeq" id="WP_058265063.1">
    <property type="nucleotide sequence ID" value="NZ_FMYN01000002.1"/>
</dbReference>
<dbReference type="Pfam" id="PF08501">
    <property type="entry name" value="Shikimate_dh_N"/>
    <property type="match status" value="1"/>
</dbReference>
<evidence type="ECO:0000256" key="7">
    <source>
        <dbReference type="ARBA" id="ARBA00049442"/>
    </source>
</evidence>
<feature type="binding site" evidence="8">
    <location>
        <position position="60"/>
    </location>
    <ligand>
        <name>shikimate</name>
        <dbReference type="ChEBI" id="CHEBI:36208"/>
    </ligand>
</feature>
<evidence type="ECO:0000256" key="1">
    <source>
        <dbReference type="ARBA" id="ARBA00004871"/>
    </source>
</evidence>
<feature type="binding site" evidence="8">
    <location>
        <begin position="122"/>
        <end position="126"/>
    </location>
    <ligand>
        <name>NADP(+)</name>
        <dbReference type="ChEBI" id="CHEBI:58349"/>
    </ligand>
</feature>
<dbReference type="GO" id="GO:0009423">
    <property type="term" value="P:chorismate biosynthetic process"/>
    <property type="evidence" value="ECO:0007669"/>
    <property type="project" value="UniProtKB-UniRule"/>
</dbReference>
<comment type="subunit">
    <text evidence="8">Homodimer.</text>
</comment>
<organism evidence="12 13">
    <name type="scientific">Exiguobacterium indicum</name>
    <dbReference type="NCBI Taxonomy" id="296995"/>
    <lineage>
        <taxon>Bacteria</taxon>
        <taxon>Bacillati</taxon>
        <taxon>Bacillota</taxon>
        <taxon>Bacilli</taxon>
        <taxon>Bacillales</taxon>
        <taxon>Bacillales Family XII. Incertae Sedis</taxon>
        <taxon>Exiguobacterium</taxon>
    </lineage>
</organism>
<dbReference type="GO" id="GO:0004764">
    <property type="term" value="F:shikimate 3-dehydrogenase (NADP+) activity"/>
    <property type="evidence" value="ECO:0007669"/>
    <property type="project" value="UniProtKB-UniRule"/>
</dbReference>
<evidence type="ECO:0000256" key="2">
    <source>
        <dbReference type="ARBA" id="ARBA00012962"/>
    </source>
</evidence>
<evidence type="ECO:0000313" key="12">
    <source>
        <dbReference type="EMBL" id="KSU49100.1"/>
    </source>
</evidence>
<feature type="active site" description="Proton acceptor" evidence="8">
    <location>
        <position position="64"/>
    </location>
</feature>
<dbReference type="GO" id="GO:0008652">
    <property type="term" value="P:amino acid biosynthetic process"/>
    <property type="evidence" value="ECO:0007669"/>
    <property type="project" value="UniProtKB-KW"/>
</dbReference>
<feature type="binding site" evidence="8">
    <location>
        <position position="233"/>
    </location>
    <ligand>
        <name>shikimate</name>
        <dbReference type="ChEBI" id="CHEBI:36208"/>
    </ligand>
</feature>
<accession>A0A0V8GFQ8</accession>
<keyword evidence="3 8" id="KW-0028">Amino-acid biosynthesis</keyword>
<dbReference type="InterPro" id="IPR013708">
    <property type="entry name" value="Shikimate_DH-bd_N"/>
</dbReference>
<evidence type="ECO:0000256" key="4">
    <source>
        <dbReference type="ARBA" id="ARBA00022857"/>
    </source>
</evidence>
<dbReference type="HAMAP" id="MF_00222">
    <property type="entry name" value="Shikimate_DH_AroE"/>
    <property type="match status" value="1"/>
</dbReference>
<dbReference type="SUPFAM" id="SSF51735">
    <property type="entry name" value="NAD(P)-binding Rossmann-fold domains"/>
    <property type="match status" value="1"/>
</dbReference>
<dbReference type="InterPro" id="IPR022893">
    <property type="entry name" value="Shikimate_DH_fam"/>
</dbReference>
<feature type="binding site" evidence="8">
    <location>
        <position position="85"/>
    </location>
    <ligand>
        <name>shikimate</name>
        <dbReference type="ChEBI" id="CHEBI:36208"/>
    </ligand>
</feature>
<evidence type="ECO:0000256" key="6">
    <source>
        <dbReference type="ARBA" id="ARBA00023141"/>
    </source>
</evidence>
<dbReference type="CDD" id="cd01065">
    <property type="entry name" value="NAD_bind_Shikimate_DH"/>
    <property type="match status" value="1"/>
</dbReference>
<comment type="caution">
    <text evidence="12">The sequence shown here is derived from an EMBL/GenBank/DDBJ whole genome shotgun (WGS) entry which is preliminary data.</text>
</comment>
<proteinExistence type="inferred from homology"/>
<comment type="catalytic activity">
    <reaction evidence="7 8">
        <text>shikimate + NADP(+) = 3-dehydroshikimate + NADPH + H(+)</text>
        <dbReference type="Rhea" id="RHEA:17737"/>
        <dbReference type="ChEBI" id="CHEBI:15378"/>
        <dbReference type="ChEBI" id="CHEBI:16630"/>
        <dbReference type="ChEBI" id="CHEBI:36208"/>
        <dbReference type="ChEBI" id="CHEBI:57783"/>
        <dbReference type="ChEBI" id="CHEBI:58349"/>
        <dbReference type="EC" id="1.1.1.25"/>
    </reaction>
</comment>
<evidence type="ECO:0000256" key="8">
    <source>
        <dbReference type="HAMAP-Rule" id="MF_00222"/>
    </source>
</evidence>
<dbReference type="InterPro" id="IPR011342">
    <property type="entry name" value="Shikimate_DH"/>
</dbReference>
<comment type="similarity">
    <text evidence="8">Belongs to the shikimate dehydrogenase family.</text>
</comment>